<sequence length="81" mass="9032">MHPGWSQGVMLTPRYGSCVATERSSYYVLTPATGAVYNLPVNPAEEHVYHVQLITCTDLTLICIWACCFHGRVQGDPYLQT</sequence>
<evidence type="ECO:0000313" key="1">
    <source>
        <dbReference type="EnsemblPlants" id="OGLUM07G08920.1"/>
    </source>
</evidence>
<organism evidence="1">
    <name type="scientific">Oryza glumipatula</name>
    <dbReference type="NCBI Taxonomy" id="40148"/>
    <lineage>
        <taxon>Eukaryota</taxon>
        <taxon>Viridiplantae</taxon>
        <taxon>Streptophyta</taxon>
        <taxon>Embryophyta</taxon>
        <taxon>Tracheophyta</taxon>
        <taxon>Spermatophyta</taxon>
        <taxon>Magnoliopsida</taxon>
        <taxon>Liliopsida</taxon>
        <taxon>Poales</taxon>
        <taxon>Poaceae</taxon>
        <taxon>BOP clade</taxon>
        <taxon>Oryzoideae</taxon>
        <taxon>Oryzeae</taxon>
        <taxon>Oryzinae</taxon>
        <taxon>Oryza</taxon>
    </lineage>
</organism>
<dbReference type="AlphaFoldDB" id="A0A0E0AI02"/>
<evidence type="ECO:0000313" key="2">
    <source>
        <dbReference type="Proteomes" id="UP000026961"/>
    </source>
</evidence>
<proteinExistence type="predicted"/>
<reference evidence="1" key="2">
    <citation type="submission" date="2018-05" db="EMBL/GenBank/DDBJ databases">
        <title>OgluRS3 (Oryza glumaepatula Reference Sequence Version 3).</title>
        <authorList>
            <person name="Zhang J."/>
            <person name="Kudrna D."/>
            <person name="Lee S."/>
            <person name="Talag J."/>
            <person name="Welchert J."/>
            <person name="Wing R.A."/>
        </authorList>
    </citation>
    <scope>NUCLEOTIDE SEQUENCE [LARGE SCALE GENOMIC DNA]</scope>
</reference>
<dbReference type="EnsemblPlants" id="OGLUM07G08920.1">
    <property type="protein sequence ID" value="OGLUM07G08920.1"/>
    <property type="gene ID" value="OGLUM07G08920"/>
</dbReference>
<keyword evidence="2" id="KW-1185">Reference proteome</keyword>
<dbReference type="Proteomes" id="UP000026961">
    <property type="component" value="Chromosome 7"/>
</dbReference>
<dbReference type="Gramene" id="OGLUM07G08920.1">
    <property type="protein sequence ID" value="OGLUM07G08920.1"/>
    <property type="gene ID" value="OGLUM07G08920"/>
</dbReference>
<dbReference type="HOGENOM" id="CLU_2577790_0_0_1"/>
<name>A0A0E0AI02_9ORYZ</name>
<protein>
    <submittedName>
        <fullName evidence="1">Uncharacterized protein</fullName>
    </submittedName>
</protein>
<accession>A0A0E0AI02</accession>
<reference evidence="1" key="1">
    <citation type="submission" date="2015-04" db="UniProtKB">
        <authorList>
            <consortium name="EnsemblPlants"/>
        </authorList>
    </citation>
    <scope>IDENTIFICATION</scope>
</reference>